<dbReference type="RefSeq" id="XP_047842528.1">
    <property type="nucleotide sequence ID" value="XM_047986546.1"/>
</dbReference>
<dbReference type="GeneID" id="72067216"/>
<dbReference type="KEGG" id="ptkz:JDV02_005267"/>
<protein>
    <submittedName>
        <fullName evidence="3">Uncharacterized protein</fullName>
    </submittedName>
</protein>
<feature type="compositionally biased region" description="Basic and acidic residues" evidence="1">
    <location>
        <begin position="398"/>
        <end position="413"/>
    </location>
</feature>
<dbReference type="Proteomes" id="UP000829364">
    <property type="component" value="Chromosome 4"/>
</dbReference>
<name>A0A9Q8QGY0_9HYPO</name>
<keyword evidence="2" id="KW-1133">Transmembrane helix</keyword>
<evidence type="ECO:0000256" key="2">
    <source>
        <dbReference type="SAM" id="Phobius"/>
    </source>
</evidence>
<evidence type="ECO:0000256" key="1">
    <source>
        <dbReference type="SAM" id="MobiDB-lite"/>
    </source>
</evidence>
<sequence>MYALLEAQYPRPCQATPPVNITTSPRRALVRVNLMTLIFPSEDKISGLPEKGCALEAGGCKAPACSLPSLHLDFVRNLSLSYHFSLVRASQHRRLFTFTFIIVVIGIGIVITIIIIILTSLSILFFFFLLTATCSLVRSPFSVMSSVMDDRFGFLSVWVGPRTRVKKEYVEDEAMYLEGMTVLLDYINTGNTCDDMVRVIRAARAWCREYFINEDSAPSELPDDIAFLHPNFLNLSIASWHRLIGPVDFESYHDLFPEADFVDPFARDDMEPSQQPAVENSTQETEIKRTSDGLIVLDERYAWDDEEEDDEGESDELFEMTSPEEMEVEEASDEEMEVHEGYTWDTLQPGPPAVQNLAGEMDHNGDELTSDEETELDGRLAGDVEEAYHPIEETSAAKTEHPDDHGHHPDSVHGQEPAGVQASDEPEVFQLMTAAELFGYDDSDDEVSPPCRFECCDGIAPFGHARGSGTVSEASGSAQQVSDDANGSEDDESSHQEHQAITAPQAETPDHNSVDNNNNVDNNINNQEAPAPASPASISHVDMPPVNPSFSLLDRILSPAGPWVALSAEIVESMVHRHTRDTFARYAAGGVEGASILFNRYTLLRDGPPHMASDLSTALARNMPAALACLADMRYGEVFGVDPLGIEGFM</sequence>
<feature type="compositionally biased region" description="Low complexity" evidence="1">
    <location>
        <begin position="514"/>
        <end position="539"/>
    </location>
</feature>
<keyword evidence="4" id="KW-1185">Reference proteome</keyword>
<feature type="transmembrane region" description="Helical" evidence="2">
    <location>
        <begin position="95"/>
        <end position="117"/>
    </location>
</feature>
<feature type="region of interest" description="Disordered" evidence="1">
    <location>
        <begin position="467"/>
        <end position="539"/>
    </location>
</feature>
<evidence type="ECO:0000313" key="3">
    <source>
        <dbReference type="EMBL" id="UNI19047.1"/>
    </source>
</evidence>
<dbReference type="OrthoDB" id="4940508at2759"/>
<organism evidence="3 4">
    <name type="scientific">Purpureocillium takamizusanense</name>
    <dbReference type="NCBI Taxonomy" id="2060973"/>
    <lineage>
        <taxon>Eukaryota</taxon>
        <taxon>Fungi</taxon>
        <taxon>Dikarya</taxon>
        <taxon>Ascomycota</taxon>
        <taxon>Pezizomycotina</taxon>
        <taxon>Sordariomycetes</taxon>
        <taxon>Hypocreomycetidae</taxon>
        <taxon>Hypocreales</taxon>
        <taxon>Ophiocordycipitaceae</taxon>
        <taxon>Purpureocillium</taxon>
    </lineage>
</organism>
<keyword evidence="2" id="KW-0472">Membrane</keyword>
<feature type="region of interest" description="Disordered" evidence="1">
    <location>
        <begin position="397"/>
        <end position="421"/>
    </location>
</feature>
<feature type="compositionally biased region" description="Polar residues" evidence="1">
    <location>
        <begin position="469"/>
        <end position="485"/>
    </location>
</feature>
<evidence type="ECO:0000313" key="4">
    <source>
        <dbReference type="Proteomes" id="UP000829364"/>
    </source>
</evidence>
<accession>A0A9Q8QGY0</accession>
<gene>
    <name evidence="3" type="ORF">JDV02_005267</name>
</gene>
<proteinExistence type="predicted"/>
<dbReference type="AlphaFoldDB" id="A0A9Q8QGY0"/>
<reference evidence="3" key="1">
    <citation type="submission" date="2021-11" db="EMBL/GenBank/DDBJ databases">
        <title>Purpureocillium_takamizusanense_genome.</title>
        <authorList>
            <person name="Nguyen N.-H."/>
        </authorList>
    </citation>
    <scope>NUCLEOTIDE SEQUENCE</scope>
    <source>
        <strain evidence="3">PT3</strain>
    </source>
</reference>
<dbReference type="EMBL" id="CP086357">
    <property type="protein sequence ID" value="UNI19047.1"/>
    <property type="molecule type" value="Genomic_DNA"/>
</dbReference>
<keyword evidence="2" id="KW-0812">Transmembrane</keyword>